<dbReference type="InterPro" id="IPR027417">
    <property type="entry name" value="P-loop_NTPase"/>
</dbReference>
<dbReference type="PANTHER" id="PTHR47964">
    <property type="entry name" value="ATP-DEPENDENT DNA HELICASE HOMOLOG RECG, CHLOROPLASTIC"/>
    <property type="match status" value="1"/>
</dbReference>
<dbReference type="PROSITE" id="PS51194">
    <property type="entry name" value="HELICASE_CTER"/>
    <property type="match status" value="1"/>
</dbReference>
<dbReference type="SMART" id="SM00487">
    <property type="entry name" value="DEXDc"/>
    <property type="match status" value="1"/>
</dbReference>
<keyword evidence="5 15" id="KW-0378">Hydrolase</keyword>
<evidence type="ECO:0000256" key="6">
    <source>
        <dbReference type="ARBA" id="ARBA00022806"/>
    </source>
</evidence>
<dbReference type="SUPFAM" id="SSF52540">
    <property type="entry name" value="P-loop containing nucleoside triphosphate hydrolases"/>
    <property type="match status" value="2"/>
</dbReference>
<dbReference type="NCBIfam" id="TIGR00643">
    <property type="entry name" value="recG"/>
    <property type="match status" value="1"/>
</dbReference>
<protein>
    <recommendedName>
        <fullName evidence="2 15">ATP-dependent DNA helicase RecG</fullName>
        <ecNumber evidence="13 15">5.6.2.4</ecNumber>
    </recommendedName>
</protein>
<dbReference type="Pfam" id="PF19833">
    <property type="entry name" value="RecG_dom3_C"/>
    <property type="match status" value="1"/>
</dbReference>
<evidence type="ECO:0000256" key="7">
    <source>
        <dbReference type="ARBA" id="ARBA00022840"/>
    </source>
</evidence>
<sequence>MHSLFAKPMIELKGVGSKRAELFQKLGVPTVGALLRLYPRTYEDWSQPYTIADAPLDVSCAVRATAESVGAPVFSRSGLMLIHVCAFDEDGSTLDIVFFNNSYIQSLIHTGKIYLFYGKVTMSRGRRQMAAPNFAEDGTCPGMRPIYPQTKGLSTRVVESAVREALRLLPETLRDPIPPQIRNEHSLCKLGFALENIHQPKDREGMEVARRRLAFEELLVLQLGLLSMKGRSRKKSSFRIEDNCLSSFWKLLPFSPTGAQKRAAEEAVRDMQSGLPMNRLIQGDVGSGKTAVAAACCFVVIQNGMQAVLMAPTDILAHQHFASLSSLLEPAGIHVGLLTGSLKAKEKGQVKAAAADGSLQLLVGTHALLTKDVQFRKLALVITDEQHRFGVGQREALAEKSQNPHVLVMSATPIPRTLALMIYGDLDISIIDELPPGRQTIQTYCIDSGKRIRALHFLQKHVHRGRQAYIICPAIDSDSDKASVETYTCRLRQVLPDCRIGSLHGRMKSSEKEKIMQDFSDGCIDILVSTTVVEVGVDVPNAVDMLIENAEQYGLSQLHQLRGRVGRGSYESYCILITDAQNEEARARMRVMCETSNGFVIAEQDLKLRGPGDFFGQRQHGLPQLQIADLNNDLDVLKDAQQTARSLLEEDPALEAPAHRGLRAEVRQLFRNISET</sequence>
<evidence type="ECO:0000256" key="12">
    <source>
        <dbReference type="ARBA" id="ARBA00034617"/>
    </source>
</evidence>
<keyword evidence="11" id="KW-0413">Isomerase</keyword>
<evidence type="ECO:0000256" key="9">
    <source>
        <dbReference type="ARBA" id="ARBA00023172"/>
    </source>
</evidence>
<evidence type="ECO:0000256" key="10">
    <source>
        <dbReference type="ARBA" id="ARBA00023204"/>
    </source>
</evidence>
<evidence type="ECO:0000256" key="15">
    <source>
        <dbReference type="RuleBase" id="RU363016"/>
    </source>
</evidence>
<dbReference type="InterPro" id="IPR001650">
    <property type="entry name" value="Helicase_C-like"/>
</dbReference>
<dbReference type="CDD" id="cd04488">
    <property type="entry name" value="RecG_wedge_OBF"/>
    <property type="match status" value="1"/>
</dbReference>
<keyword evidence="4 15" id="KW-0227">DNA damage</keyword>
<dbReference type="PANTHER" id="PTHR47964:SF1">
    <property type="entry name" value="ATP-DEPENDENT DNA HELICASE HOMOLOG RECG, CHLOROPLASTIC"/>
    <property type="match status" value="1"/>
</dbReference>
<dbReference type="GO" id="GO:0006281">
    <property type="term" value="P:DNA repair"/>
    <property type="evidence" value="ECO:0007669"/>
    <property type="project" value="UniProtKB-UniRule"/>
</dbReference>
<dbReference type="InterPro" id="IPR047112">
    <property type="entry name" value="RecG/Mfd"/>
</dbReference>
<dbReference type="Pfam" id="PF17191">
    <property type="entry name" value="RecG_wedge"/>
    <property type="match status" value="1"/>
</dbReference>
<evidence type="ECO:0000256" key="1">
    <source>
        <dbReference type="ARBA" id="ARBA00007504"/>
    </source>
</evidence>
<dbReference type="InterPro" id="IPR011545">
    <property type="entry name" value="DEAD/DEAH_box_helicase_dom"/>
</dbReference>
<keyword evidence="8" id="KW-0238">DNA-binding</keyword>
<dbReference type="KEGG" id="clf:GJQ69_08820"/>
<evidence type="ECO:0000259" key="16">
    <source>
        <dbReference type="PROSITE" id="PS51192"/>
    </source>
</evidence>
<gene>
    <name evidence="18" type="primary">recG</name>
    <name evidence="18" type="ORF">GJQ69_08820</name>
</gene>
<feature type="domain" description="Helicase ATP-binding" evidence="16">
    <location>
        <begin position="270"/>
        <end position="431"/>
    </location>
</feature>
<dbReference type="SMART" id="SM00490">
    <property type="entry name" value="HELICc"/>
    <property type="match status" value="1"/>
</dbReference>
<evidence type="ECO:0000313" key="19">
    <source>
        <dbReference type="Proteomes" id="UP000501316"/>
    </source>
</evidence>
<feature type="domain" description="Helicase C-terminal" evidence="17">
    <location>
        <begin position="450"/>
        <end position="612"/>
    </location>
</feature>
<dbReference type="PROSITE" id="PS51192">
    <property type="entry name" value="HELICASE_ATP_BIND_1"/>
    <property type="match status" value="1"/>
</dbReference>
<dbReference type="Pfam" id="PF00271">
    <property type="entry name" value="Helicase_C"/>
    <property type="match status" value="1"/>
</dbReference>
<dbReference type="CDD" id="cd17992">
    <property type="entry name" value="DEXHc_RecG"/>
    <property type="match status" value="1"/>
</dbReference>
<dbReference type="EMBL" id="CP046051">
    <property type="protein sequence ID" value="QKN24569.1"/>
    <property type="molecule type" value="Genomic_DNA"/>
</dbReference>
<evidence type="ECO:0000259" key="17">
    <source>
        <dbReference type="PROSITE" id="PS51194"/>
    </source>
</evidence>
<comment type="function">
    <text evidence="15">Plays a critical role in recombination and DNA repair. Helps process Holliday junction intermediates to mature products by catalyzing branch migration. Has replication fork regression activity, unwinds stalled or blocked replication forks to make a HJ that can be resolved. Has a DNA unwinding activity characteristic of a DNA helicase with 3'-5' polarity.</text>
</comment>
<dbReference type="InterPro" id="IPR004609">
    <property type="entry name" value="ATP-dep_DNA_helicase_RecG"/>
</dbReference>
<dbReference type="Proteomes" id="UP000501316">
    <property type="component" value="Chromosome"/>
</dbReference>
<comment type="catalytic activity">
    <reaction evidence="14 15">
        <text>ATP + H2O = ADP + phosphate + H(+)</text>
        <dbReference type="Rhea" id="RHEA:13065"/>
        <dbReference type="ChEBI" id="CHEBI:15377"/>
        <dbReference type="ChEBI" id="CHEBI:15378"/>
        <dbReference type="ChEBI" id="CHEBI:30616"/>
        <dbReference type="ChEBI" id="CHEBI:43474"/>
        <dbReference type="ChEBI" id="CHEBI:456216"/>
        <dbReference type="EC" id="5.6.2.4"/>
    </reaction>
</comment>
<keyword evidence="9 15" id="KW-0233">DNA recombination</keyword>
<dbReference type="InterPro" id="IPR012340">
    <property type="entry name" value="NA-bd_OB-fold"/>
</dbReference>
<dbReference type="InterPro" id="IPR045562">
    <property type="entry name" value="RecG_dom3_C"/>
</dbReference>
<evidence type="ECO:0000256" key="13">
    <source>
        <dbReference type="ARBA" id="ARBA00034808"/>
    </source>
</evidence>
<dbReference type="EC" id="5.6.2.4" evidence="13 15"/>
<evidence type="ECO:0000256" key="3">
    <source>
        <dbReference type="ARBA" id="ARBA00022741"/>
    </source>
</evidence>
<dbReference type="NCBIfam" id="NF008168">
    <property type="entry name" value="PRK10917.2-2"/>
    <property type="match status" value="1"/>
</dbReference>
<evidence type="ECO:0000256" key="5">
    <source>
        <dbReference type="ARBA" id="ARBA00022801"/>
    </source>
</evidence>
<dbReference type="GO" id="GO:0043138">
    <property type="term" value="F:3'-5' DNA helicase activity"/>
    <property type="evidence" value="ECO:0007669"/>
    <property type="project" value="UniProtKB-EC"/>
</dbReference>
<dbReference type="Gene3D" id="2.40.50.140">
    <property type="entry name" value="Nucleic acid-binding proteins"/>
    <property type="match status" value="1"/>
</dbReference>
<dbReference type="NCBIfam" id="NF008165">
    <property type="entry name" value="PRK10917.1-3"/>
    <property type="match status" value="1"/>
</dbReference>
<dbReference type="GO" id="GO:0003677">
    <property type="term" value="F:DNA binding"/>
    <property type="evidence" value="ECO:0007669"/>
    <property type="project" value="UniProtKB-KW"/>
</dbReference>
<dbReference type="GO" id="GO:0005524">
    <property type="term" value="F:ATP binding"/>
    <property type="evidence" value="ECO:0007669"/>
    <property type="project" value="UniProtKB-KW"/>
</dbReference>
<evidence type="ECO:0000256" key="2">
    <source>
        <dbReference type="ARBA" id="ARBA00017846"/>
    </source>
</evidence>
<accession>A0A859DSX3</accession>
<comment type="similarity">
    <text evidence="1 15">Belongs to the helicase family. RecG subfamily.</text>
</comment>
<keyword evidence="10 15" id="KW-0234">DNA repair</keyword>
<dbReference type="GO" id="GO:0006310">
    <property type="term" value="P:DNA recombination"/>
    <property type="evidence" value="ECO:0007669"/>
    <property type="project" value="UniProtKB-UniRule"/>
</dbReference>
<dbReference type="Gene3D" id="3.40.50.300">
    <property type="entry name" value="P-loop containing nucleotide triphosphate hydrolases"/>
    <property type="match status" value="2"/>
</dbReference>
<evidence type="ECO:0000256" key="4">
    <source>
        <dbReference type="ARBA" id="ARBA00022763"/>
    </source>
</evidence>
<evidence type="ECO:0000313" key="18">
    <source>
        <dbReference type="EMBL" id="QKN24569.1"/>
    </source>
</evidence>
<dbReference type="GO" id="GO:0016787">
    <property type="term" value="F:hydrolase activity"/>
    <property type="evidence" value="ECO:0007669"/>
    <property type="project" value="UniProtKB-KW"/>
</dbReference>
<dbReference type="SUPFAM" id="SSF50249">
    <property type="entry name" value="Nucleic acid-binding proteins"/>
    <property type="match status" value="1"/>
</dbReference>
<keyword evidence="7 15" id="KW-0067">ATP-binding</keyword>
<comment type="catalytic activity">
    <reaction evidence="12 15">
        <text>Couples ATP hydrolysis with the unwinding of duplex DNA by translocating in the 3'-5' direction.</text>
        <dbReference type="EC" id="5.6.2.4"/>
    </reaction>
</comment>
<keyword evidence="6 15" id="KW-0347">Helicase</keyword>
<organism evidence="18 19">
    <name type="scientific">Caproicibacterium lactatifermentans</name>
    <dbReference type="NCBI Taxonomy" id="2666138"/>
    <lineage>
        <taxon>Bacteria</taxon>
        <taxon>Bacillati</taxon>
        <taxon>Bacillota</taxon>
        <taxon>Clostridia</taxon>
        <taxon>Eubacteriales</taxon>
        <taxon>Oscillospiraceae</taxon>
        <taxon>Caproicibacterium</taxon>
    </lineage>
</organism>
<dbReference type="InterPro" id="IPR014001">
    <property type="entry name" value="Helicase_ATP-bd"/>
</dbReference>
<evidence type="ECO:0000256" key="11">
    <source>
        <dbReference type="ARBA" id="ARBA00023235"/>
    </source>
</evidence>
<name>A0A859DSX3_9FIRM</name>
<dbReference type="AlphaFoldDB" id="A0A859DSX3"/>
<dbReference type="InterPro" id="IPR033454">
    <property type="entry name" value="RecG_wedge"/>
</dbReference>
<keyword evidence="3 15" id="KW-0547">Nucleotide-binding</keyword>
<proteinExistence type="inferred from homology"/>
<reference evidence="18 19" key="1">
    <citation type="submission" date="2019-11" db="EMBL/GenBank/DDBJ databases">
        <authorList>
            <person name="Ren C."/>
            <person name="Wang H."/>
            <person name="Xu Y."/>
        </authorList>
    </citation>
    <scope>NUCLEOTIDE SEQUENCE [LARGE SCALE GENOMIC DNA]</scope>
    <source>
        <strain evidence="18 19">LBM 19010</strain>
    </source>
</reference>
<evidence type="ECO:0000256" key="8">
    <source>
        <dbReference type="ARBA" id="ARBA00023125"/>
    </source>
</evidence>
<evidence type="ECO:0000256" key="14">
    <source>
        <dbReference type="ARBA" id="ARBA00048988"/>
    </source>
</evidence>
<dbReference type="Pfam" id="PF00270">
    <property type="entry name" value="DEAD"/>
    <property type="match status" value="1"/>
</dbReference>